<dbReference type="Gene3D" id="1.10.533.10">
    <property type="entry name" value="Death Domain, Fas"/>
    <property type="match status" value="1"/>
</dbReference>
<sequence length="225" mass="25057">MASQRVRYIYDLPLFARKELCRVIDETGKWEDLGGNYMGLSVSTLKEIQRNTTVRAMSPTDYLLDLLGQKNHTVDYLFVLLSKMQHYRGMSAIKDFVDPKLLPLLSEGELNLSRIVAGRSQHPKRPPTNDSGAPKFQSVNQPSVNQPSALSSVSTTGYGSNIDKPTIKELFGKSLHPNEEYRVPNTPPAQNAPNVLPVDNMSKSHAENPRKAENINLPDGQDPSK</sequence>
<dbReference type="Proteomes" id="UP001187531">
    <property type="component" value="Unassembled WGS sequence"/>
</dbReference>
<feature type="region of interest" description="Disordered" evidence="1">
    <location>
        <begin position="118"/>
        <end position="164"/>
    </location>
</feature>
<evidence type="ECO:0000313" key="3">
    <source>
        <dbReference type="EMBL" id="KAK2724667.1"/>
    </source>
</evidence>
<dbReference type="SUPFAM" id="SSF47986">
    <property type="entry name" value="DEATH domain"/>
    <property type="match status" value="1"/>
</dbReference>
<dbReference type="InterPro" id="IPR011029">
    <property type="entry name" value="DEATH-like_dom_sf"/>
</dbReference>
<feature type="compositionally biased region" description="Polar residues" evidence="1">
    <location>
        <begin position="137"/>
        <end position="159"/>
    </location>
</feature>
<keyword evidence="4" id="KW-1185">Reference proteome</keyword>
<evidence type="ECO:0000256" key="1">
    <source>
        <dbReference type="SAM" id="MobiDB-lite"/>
    </source>
</evidence>
<dbReference type="InterPro" id="IPR000488">
    <property type="entry name" value="Death_dom"/>
</dbReference>
<feature type="compositionally biased region" description="Basic and acidic residues" evidence="1">
    <location>
        <begin position="202"/>
        <end position="213"/>
    </location>
</feature>
<dbReference type="GO" id="GO:0007165">
    <property type="term" value="P:signal transduction"/>
    <property type="evidence" value="ECO:0007669"/>
    <property type="project" value="InterPro"/>
</dbReference>
<accession>A0AA88IQ64</accession>
<organism evidence="3 4">
    <name type="scientific">Artemia franciscana</name>
    <name type="common">Brine shrimp</name>
    <name type="synonym">Artemia sanfranciscana</name>
    <dbReference type="NCBI Taxonomy" id="6661"/>
    <lineage>
        <taxon>Eukaryota</taxon>
        <taxon>Metazoa</taxon>
        <taxon>Ecdysozoa</taxon>
        <taxon>Arthropoda</taxon>
        <taxon>Crustacea</taxon>
        <taxon>Branchiopoda</taxon>
        <taxon>Anostraca</taxon>
        <taxon>Artemiidae</taxon>
        <taxon>Artemia</taxon>
    </lineage>
</organism>
<evidence type="ECO:0000313" key="4">
    <source>
        <dbReference type="Proteomes" id="UP001187531"/>
    </source>
</evidence>
<dbReference type="Pfam" id="PF00531">
    <property type="entry name" value="Death"/>
    <property type="match status" value="1"/>
</dbReference>
<dbReference type="AlphaFoldDB" id="A0AA88IQ64"/>
<feature type="domain" description="Death" evidence="2">
    <location>
        <begin position="17"/>
        <end position="96"/>
    </location>
</feature>
<dbReference type="EMBL" id="JAVRJZ010000003">
    <property type="protein sequence ID" value="KAK2724667.1"/>
    <property type="molecule type" value="Genomic_DNA"/>
</dbReference>
<name>A0AA88IQ64_ARTSF</name>
<proteinExistence type="predicted"/>
<protein>
    <recommendedName>
        <fullName evidence="2">Death domain-containing protein</fullName>
    </recommendedName>
</protein>
<evidence type="ECO:0000259" key="2">
    <source>
        <dbReference type="Pfam" id="PF00531"/>
    </source>
</evidence>
<reference evidence="3" key="1">
    <citation type="submission" date="2023-07" db="EMBL/GenBank/DDBJ databases">
        <title>Chromosome-level genome assembly of Artemia franciscana.</title>
        <authorList>
            <person name="Jo E."/>
        </authorList>
    </citation>
    <scope>NUCLEOTIDE SEQUENCE</scope>
    <source>
        <tissue evidence="3">Whole body</tissue>
    </source>
</reference>
<gene>
    <name evidence="3" type="ORF">QYM36_001234</name>
</gene>
<comment type="caution">
    <text evidence="3">The sequence shown here is derived from an EMBL/GenBank/DDBJ whole genome shotgun (WGS) entry which is preliminary data.</text>
</comment>
<feature type="region of interest" description="Disordered" evidence="1">
    <location>
        <begin position="177"/>
        <end position="225"/>
    </location>
</feature>